<dbReference type="OMA" id="WRASRYV"/>
<keyword evidence="3 4" id="KW-0067">ATP-binding</keyword>
<dbReference type="AlphaFoldDB" id="A0A132DP13"/>
<dbReference type="EMBL" id="PVHK01000032">
    <property type="protein sequence ID" value="PRH43469.1"/>
    <property type="molecule type" value="Genomic_DNA"/>
</dbReference>
<evidence type="ECO:0000256" key="3">
    <source>
        <dbReference type="ARBA" id="ARBA00022840"/>
    </source>
</evidence>
<keyword evidence="1" id="KW-0436">Ligase</keyword>
<comment type="caution">
    <text evidence="7">The sequence shown here is derived from an EMBL/GenBank/DDBJ whole genome shotgun (WGS) entry which is preliminary data.</text>
</comment>
<evidence type="ECO:0000313" key="7">
    <source>
        <dbReference type="EMBL" id="PRH43469.1"/>
    </source>
</evidence>
<dbReference type="Pfam" id="PF13535">
    <property type="entry name" value="ATP-grasp_4"/>
    <property type="match status" value="1"/>
</dbReference>
<gene>
    <name evidence="7" type="ORF">C6T65_05120</name>
    <name evidence="6" type="ORF">I5589_02850</name>
</gene>
<dbReference type="Proteomes" id="UP000808215">
    <property type="component" value="Unassembled WGS sequence"/>
</dbReference>
<evidence type="ECO:0000313" key="9">
    <source>
        <dbReference type="Proteomes" id="UP000808215"/>
    </source>
</evidence>
<name>A0A132DP13_BURVI</name>
<dbReference type="GO" id="GO:0005524">
    <property type="term" value="F:ATP binding"/>
    <property type="evidence" value="ECO:0007669"/>
    <property type="project" value="UniProtKB-UniRule"/>
</dbReference>
<dbReference type="GO" id="GO:0046872">
    <property type="term" value="F:metal ion binding"/>
    <property type="evidence" value="ECO:0007669"/>
    <property type="project" value="InterPro"/>
</dbReference>
<feature type="domain" description="ATP-grasp" evidence="5">
    <location>
        <begin position="124"/>
        <end position="318"/>
    </location>
</feature>
<dbReference type="Gene3D" id="3.40.50.20">
    <property type="match status" value="1"/>
</dbReference>
<evidence type="ECO:0000259" key="5">
    <source>
        <dbReference type="PROSITE" id="PS50975"/>
    </source>
</evidence>
<dbReference type="EMBL" id="JADVKH010000004">
    <property type="protein sequence ID" value="MBJ9686012.1"/>
    <property type="molecule type" value="Genomic_DNA"/>
</dbReference>
<protein>
    <submittedName>
        <fullName evidence="7">ATP-grasp domain-containing protein</fullName>
    </submittedName>
</protein>
<dbReference type="PANTHER" id="PTHR43585">
    <property type="entry name" value="FUMIPYRROLE BIOSYNTHESIS PROTEIN C"/>
    <property type="match status" value="1"/>
</dbReference>
<dbReference type="InterPro" id="IPR052032">
    <property type="entry name" value="ATP-dep_AA_Ligase"/>
</dbReference>
<organism evidence="7 8">
    <name type="scientific">Burkholderia vietnamiensis</name>
    <dbReference type="NCBI Taxonomy" id="60552"/>
    <lineage>
        <taxon>Bacteria</taxon>
        <taxon>Pseudomonadati</taxon>
        <taxon>Pseudomonadota</taxon>
        <taxon>Betaproteobacteria</taxon>
        <taxon>Burkholderiales</taxon>
        <taxon>Burkholderiaceae</taxon>
        <taxon>Burkholderia</taxon>
        <taxon>Burkholderia cepacia complex</taxon>
    </lineage>
</organism>
<dbReference type="GeneID" id="45679081"/>
<proteinExistence type="predicted"/>
<dbReference type="PROSITE" id="PS50975">
    <property type="entry name" value="ATP_GRASP"/>
    <property type="match status" value="1"/>
</dbReference>
<dbReference type="Proteomes" id="UP000237632">
    <property type="component" value="Unassembled WGS sequence"/>
</dbReference>
<reference evidence="6 9" key="2">
    <citation type="submission" date="2020-11" db="EMBL/GenBank/DDBJ databases">
        <title>Enhanced detection system for hospital associated transmission using whole genome sequencing surveillance.</title>
        <authorList>
            <person name="Harrison L.H."/>
            <person name="Van Tyne D."/>
            <person name="Marsh J.W."/>
            <person name="Griffith M.P."/>
            <person name="Snyder D.J."/>
            <person name="Cooper V.S."/>
            <person name="Mustapha M."/>
        </authorList>
    </citation>
    <scope>NUCLEOTIDE SEQUENCE [LARGE SCALE GENOMIC DNA]</scope>
    <source>
        <strain evidence="6 9">BC00020</strain>
    </source>
</reference>
<dbReference type="PANTHER" id="PTHR43585:SF2">
    <property type="entry name" value="ATP-GRASP ENZYME FSQD"/>
    <property type="match status" value="1"/>
</dbReference>
<keyword evidence="9" id="KW-1185">Reference proteome</keyword>
<keyword evidence="2 4" id="KW-0547">Nucleotide-binding</keyword>
<dbReference type="GO" id="GO:0016874">
    <property type="term" value="F:ligase activity"/>
    <property type="evidence" value="ECO:0007669"/>
    <property type="project" value="UniProtKB-KW"/>
</dbReference>
<evidence type="ECO:0000313" key="8">
    <source>
        <dbReference type="Proteomes" id="UP000237632"/>
    </source>
</evidence>
<dbReference type="InterPro" id="IPR013815">
    <property type="entry name" value="ATP_grasp_subdomain_1"/>
</dbReference>
<evidence type="ECO:0000256" key="2">
    <source>
        <dbReference type="ARBA" id="ARBA00022741"/>
    </source>
</evidence>
<dbReference type="Gene3D" id="3.30.1490.20">
    <property type="entry name" value="ATP-grasp fold, A domain"/>
    <property type="match status" value="1"/>
</dbReference>
<reference evidence="7 8" key="1">
    <citation type="submission" date="2018-03" db="EMBL/GenBank/DDBJ databases">
        <authorList>
            <person name="Nguyen K."/>
            <person name="Fouts D."/>
            <person name="Sutton G."/>
        </authorList>
    </citation>
    <scope>NUCLEOTIDE SEQUENCE [LARGE SCALE GENOMIC DNA]</scope>
    <source>
        <strain evidence="7 8">AU3578</strain>
    </source>
</reference>
<dbReference type="RefSeq" id="WP_011882216.1">
    <property type="nucleotide sequence ID" value="NZ_CADEQL010000002.1"/>
</dbReference>
<dbReference type="SUPFAM" id="SSF56059">
    <property type="entry name" value="Glutathione synthetase ATP-binding domain-like"/>
    <property type="match status" value="1"/>
</dbReference>
<evidence type="ECO:0000256" key="1">
    <source>
        <dbReference type="ARBA" id="ARBA00022598"/>
    </source>
</evidence>
<evidence type="ECO:0000256" key="4">
    <source>
        <dbReference type="PROSITE-ProRule" id="PRU00409"/>
    </source>
</evidence>
<dbReference type="Gene3D" id="3.30.470.20">
    <property type="entry name" value="ATP-grasp fold, B domain"/>
    <property type="match status" value="1"/>
</dbReference>
<accession>A0A132DP13</accession>
<evidence type="ECO:0000313" key="6">
    <source>
        <dbReference type="EMBL" id="MBJ9686012.1"/>
    </source>
</evidence>
<sequence>MNILIINNLAQFPGTGRWDFDLVRYDEFVDHRQHRVSYLVNRRGRSAVTASADSYRLYELDRLDDIAAYRTVIAEIVGASGPIDRLIVFSESLQDLAAQLRAEFDIPGKKPDENRLGRDKLLMKQKVQEAGLRTPRYRSVTSTEVSSALTFAEHTGYPLILKPIDGQSSHGVQKICDAVQLRTAIANLPSGGEWDLEEFVAGTLMHVDGLVDRNGNVTLVVPSRYVNTCLDFTAGAPLGAIMLEPGTALHAYVSKFATQCVTAIGLRACPFHLELFHTTDDELVFLEVGARVGGADVPSMIHRATGINLFREWVNMSLDQPAQLYAPTGSVGAWLMFPRPTCLPQRVRSVTRFDGRLDSLYRQLVPNDGQLIEHEDGYCSLQSGRFLFDSPSGTQVARDVAHVLEAFRIETTQP</sequence>
<dbReference type="InterPro" id="IPR011761">
    <property type="entry name" value="ATP-grasp"/>
</dbReference>